<dbReference type="EMBL" id="WHUW01000014">
    <property type="protein sequence ID" value="KAF8439412.1"/>
    <property type="molecule type" value="Genomic_DNA"/>
</dbReference>
<evidence type="ECO:0000313" key="1">
    <source>
        <dbReference type="EMBL" id="KAF8439412.1"/>
    </source>
</evidence>
<organism evidence="1 2">
    <name type="scientific">Boletus edulis BED1</name>
    <dbReference type="NCBI Taxonomy" id="1328754"/>
    <lineage>
        <taxon>Eukaryota</taxon>
        <taxon>Fungi</taxon>
        <taxon>Dikarya</taxon>
        <taxon>Basidiomycota</taxon>
        <taxon>Agaricomycotina</taxon>
        <taxon>Agaricomycetes</taxon>
        <taxon>Agaricomycetidae</taxon>
        <taxon>Boletales</taxon>
        <taxon>Boletineae</taxon>
        <taxon>Boletaceae</taxon>
        <taxon>Boletoideae</taxon>
        <taxon>Boletus</taxon>
    </lineage>
</organism>
<protein>
    <submittedName>
        <fullName evidence="1">Uncharacterized protein</fullName>
    </submittedName>
</protein>
<keyword evidence="2" id="KW-1185">Reference proteome</keyword>
<reference evidence="1" key="1">
    <citation type="submission" date="2019-10" db="EMBL/GenBank/DDBJ databases">
        <authorList>
            <consortium name="DOE Joint Genome Institute"/>
            <person name="Kuo A."/>
            <person name="Miyauchi S."/>
            <person name="Kiss E."/>
            <person name="Drula E."/>
            <person name="Kohler A."/>
            <person name="Sanchez-Garcia M."/>
            <person name="Andreopoulos B."/>
            <person name="Barry K.W."/>
            <person name="Bonito G."/>
            <person name="Buee M."/>
            <person name="Carver A."/>
            <person name="Chen C."/>
            <person name="Cichocki N."/>
            <person name="Clum A."/>
            <person name="Culley D."/>
            <person name="Crous P.W."/>
            <person name="Fauchery L."/>
            <person name="Girlanda M."/>
            <person name="Hayes R."/>
            <person name="Keri Z."/>
            <person name="LaButti K."/>
            <person name="Lipzen A."/>
            <person name="Lombard V."/>
            <person name="Magnuson J."/>
            <person name="Maillard F."/>
            <person name="Morin E."/>
            <person name="Murat C."/>
            <person name="Nolan M."/>
            <person name="Ohm R."/>
            <person name="Pangilinan J."/>
            <person name="Pereira M."/>
            <person name="Perotto S."/>
            <person name="Peter M."/>
            <person name="Riley R."/>
            <person name="Sitrit Y."/>
            <person name="Stielow B."/>
            <person name="Szollosi G."/>
            <person name="Zifcakova L."/>
            <person name="Stursova M."/>
            <person name="Spatafora J.W."/>
            <person name="Tedersoo L."/>
            <person name="Vaario L.-M."/>
            <person name="Yamada A."/>
            <person name="Yan M."/>
            <person name="Wang P."/>
            <person name="Xu J."/>
            <person name="Bruns T."/>
            <person name="Baldrian P."/>
            <person name="Vilgalys R."/>
            <person name="Henrissat B."/>
            <person name="Grigoriev I.V."/>
            <person name="Hibbett D."/>
            <person name="Nagy L.G."/>
            <person name="Martin F.M."/>
        </authorList>
    </citation>
    <scope>NUCLEOTIDE SEQUENCE</scope>
    <source>
        <strain evidence="1">BED1</strain>
    </source>
</reference>
<gene>
    <name evidence="1" type="ORF">L210DRAFT_3504514</name>
</gene>
<dbReference type="AlphaFoldDB" id="A0AAD4BTA6"/>
<comment type="caution">
    <text evidence="1">The sequence shown here is derived from an EMBL/GenBank/DDBJ whole genome shotgun (WGS) entry which is preliminary data.</text>
</comment>
<proteinExistence type="predicted"/>
<accession>A0AAD4BTA6</accession>
<evidence type="ECO:0000313" key="2">
    <source>
        <dbReference type="Proteomes" id="UP001194468"/>
    </source>
</evidence>
<reference evidence="1" key="2">
    <citation type="journal article" date="2020" name="Nat. Commun.">
        <title>Large-scale genome sequencing of mycorrhizal fungi provides insights into the early evolution of symbiotic traits.</title>
        <authorList>
            <person name="Miyauchi S."/>
            <person name="Kiss E."/>
            <person name="Kuo A."/>
            <person name="Drula E."/>
            <person name="Kohler A."/>
            <person name="Sanchez-Garcia M."/>
            <person name="Morin E."/>
            <person name="Andreopoulos B."/>
            <person name="Barry K.W."/>
            <person name="Bonito G."/>
            <person name="Buee M."/>
            <person name="Carver A."/>
            <person name="Chen C."/>
            <person name="Cichocki N."/>
            <person name="Clum A."/>
            <person name="Culley D."/>
            <person name="Crous P.W."/>
            <person name="Fauchery L."/>
            <person name="Girlanda M."/>
            <person name="Hayes R.D."/>
            <person name="Keri Z."/>
            <person name="LaButti K."/>
            <person name="Lipzen A."/>
            <person name="Lombard V."/>
            <person name="Magnuson J."/>
            <person name="Maillard F."/>
            <person name="Murat C."/>
            <person name="Nolan M."/>
            <person name="Ohm R.A."/>
            <person name="Pangilinan J."/>
            <person name="Pereira M.F."/>
            <person name="Perotto S."/>
            <person name="Peter M."/>
            <person name="Pfister S."/>
            <person name="Riley R."/>
            <person name="Sitrit Y."/>
            <person name="Stielow J.B."/>
            <person name="Szollosi G."/>
            <person name="Zifcakova L."/>
            <person name="Stursova M."/>
            <person name="Spatafora J.W."/>
            <person name="Tedersoo L."/>
            <person name="Vaario L.M."/>
            <person name="Yamada A."/>
            <person name="Yan M."/>
            <person name="Wang P."/>
            <person name="Xu J."/>
            <person name="Bruns T."/>
            <person name="Baldrian P."/>
            <person name="Vilgalys R."/>
            <person name="Dunand C."/>
            <person name="Henrissat B."/>
            <person name="Grigoriev I.V."/>
            <person name="Hibbett D."/>
            <person name="Nagy L.G."/>
            <person name="Martin F.M."/>
        </authorList>
    </citation>
    <scope>NUCLEOTIDE SEQUENCE</scope>
    <source>
        <strain evidence="1">BED1</strain>
    </source>
</reference>
<sequence>MRVHAELVDDMVTPHAQHWEDIEKWFCMHCHLVLSFCILALGSQPRYTNIAPPNKRKWPKLEYILPETTEDALRIETTFNEYEQACDRHQTRELRDDSDSEDKLWICWIYNICHDHRDILGLIHQCLVELKDGNQYIEEDVLNLKHSVNDAEDANYCEQEVRLFRGVLLLKAFDTINNVGKNGGLERGISLAWNQLQAVAEHWLAGPITDQIENHVYSLSAMAPVSKLRLASWLWSLSLKMGCSQVTAHKWVLGR</sequence>
<dbReference type="Proteomes" id="UP001194468">
    <property type="component" value="Unassembled WGS sequence"/>
</dbReference>
<name>A0AAD4BTA6_BOLED</name>